<accession>A0A2P9HG89</accession>
<proteinExistence type="predicted"/>
<evidence type="ECO:0000313" key="1">
    <source>
        <dbReference type="EMBL" id="SPL63123.1"/>
    </source>
</evidence>
<name>A0A2P9HG89_9HYPH</name>
<reference evidence="2" key="1">
    <citation type="submission" date="2017-12" db="EMBL/GenBank/DDBJ databases">
        <authorList>
            <person name="Diaz M."/>
        </authorList>
    </citation>
    <scope>NUCLEOTIDE SEQUENCE [LARGE SCALE GENOMIC DNA]</scope>
    <source>
        <strain evidence="2">FI11154</strain>
    </source>
</reference>
<protein>
    <submittedName>
        <fullName evidence="1">Phage protein</fullName>
    </submittedName>
</protein>
<dbReference type="EMBL" id="OOFM01000004">
    <property type="protein sequence ID" value="SPL63123.1"/>
    <property type="molecule type" value="Genomic_DNA"/>
</dbReference>
<dbReference type="RefSeq" id="WP_371831100.1">
    <property type="nucleotide sequence ID" value="NZ_OOFM01000004.1"/>
</dbReference>
<dbReference type="AlphaFoldDB" id="A0A2P9HG89"/>
<gene>
    <name evidence="1" type="ORF">OHAE_3055</name>
</gene>
<organism evidence="1 2">
    <name type="scientific">Ochrobactrum soli</name>
    <dbReference type="NCBI Taxonomy" id="2448455"/>
    <lineage>
        <taxon>Bacteria</taxon>
        <taxon>Pseudomonadati</taxon>
        <taxon>Pseudomonadota</taxon>
        <taxon>Alphaproteobacteria</taxon>
        <taxon>Hyphomicrobiales</taxon>
        <taxon>Brucellaceae</taxon>
        <taxon>Brucella/Ochrobactrum group</taxon>
        <taxon>Ochrobactrum</taxon>
    </lineage>
</organism>
<sequence>MEGRGVTHFHVGQQVVCIDAKVGFEQFIEIREGEVYTISWIGPFEHYTQGSYIGVCLKGVDRGICPQFGYDNPPFAARRFRPLVRDKLSSVRGLLAGGPVTEKFEEPKRKVREEV</sequence>
<dbReference type="Proteomes" id="UP000246073">
    <property type="component" value="Unassembled WGS sequence"/>
</dbReference>
<evidence type="ECO:0000313" key="2">
    <source>
        <dbReference type="Proteomes" id="UP000246073"/>
    </source>
</evidence>